<evidence type="ECO:0000313" key="2">
    <source>
        <dbReference type="EMBL" id="KAG7343007.1"/>
    </source>
</evidence>
<organism evidence="2 3">
    <name type="scientific">Nitzschia inconspicua</name>
    <dbReference type="NCBI Taxonomy" id="303405"/>
    <lineage>
        <taxon>Eukaryota</taxon>
        <taxon>Sar</taxon>
        <taxon>Stramenopiles</taxon>
        <taxon>Ochrophyta</taxon>
        <taxon>Bacillariophyta</taxon>
        <taxon>Bacillariophyceae</taxon>
        <taxon>Bacillariophycidae</taxon>
        <taxon>Bacillariales</taxon>
        <taxon>Bacillariaceae</taxon>
        <taxon>Nitzschia</taxon>
    </lineage>
</organism>
<dbReference type="OrthoDB" id="53473at2759"/>
<dbReference type="EMBL" id="JAGRRH010000024">
    <property type="protein sequence ID" value="KAG7343007.1"/>
    <property type="molecule type" value="Genomic_DNA"/>
</dbReference>
<gene>
    <name evidence="2" type="ORF">IV203_020952</name>
</gene>
<dbReference type="Proteomes" id="UP000693970">
    <property type="component" value="Unassembled WGS sequence"/>
</dbReference>
<keyword evidence="1" id="KW-0472">Membrane</keyword>
<reference evidence="2" key="2">
    <citation type="submission" date="2021-04" db="EMBL/GenBank/DDBJ databases">
        <authorList>
            <person name="Podell S."/>
        </authorList>
    </citation>
    <scope>NUCLEOTIDE SEQUENCE</scope>
    <source>
        <strain evidence="2">Hildebrandi</strain>
    </source>
</reference>
<feature type="transmembrane region" description="Helical" evidence="1">
    <location>
        <begin position="187"/>
        <end position="211"/>
    </location>
</feature>
<protein>
    <submittedName>
        <fullName evidence="2">Uncharacterized protein</fullName>
    </submittedName>
</protein>
<dbReference type="AlphaFoldDB" id="A0A9K3KG10"/>
<sequence>MKFYQNHGKLRGGAQYIEHVSKQNEHRITLEPGHVHEASHWMPHKGSIVMSELAFVAEPISKEQQSIGIQSFVDIVVLQVPEECTSKFCDISKYGVGKIDNFQNTSFINLCENGRLLIESSVFQGFHSQLMVPSEGPMPLKVKDARIALPYKAQTYDVIFANCNHDGRRIHITGQAVLDYEESPVELSFVSIAILTMVALSICLLFSFLMIRVRRGTRAEYNTYQQVSMAATTHLVIC</sequence>
<comment type="caution">
    <text evidence="2">The sequence shown here is derived from an EMBL/GenBank/DDBJ whole genome shotgun (WGS) entry which is preliminary data.</text>
</comment>
<name>A0A9K3KG10_9STRA</name>
<keyword evidence="3" id="KW-1185">Reference proteome</keyword>
<keyword evidence="1" id="KW-0812">Transmembrane</keyword>
<reference evidence="2" key="1">
    <citation type="journal article" date="2021" name="Sci. Rep.">
        <title>Diploid genomic architecture of Nitzschia inconspicua, an elite biomass production diatom.</title>
        <authorList>
            <person name="Oliver A."/>
            <person name="Podell S."/>
            <person name="Pinowska A."/>
            <person name="Traller J.C."/>
            <person name="Smith S.R."/>
            <person name="McClure R."/>
            <person name="Beliaev A."/>
            <person name="Bohutskyi P."/>
            <person name="Hill E.A."/>
            <person name="Rabines A."/>
            <person name="Zheng H."/>
            <person name="Allen L.Z."/>
            <person name="Kuo A."/>
            <person name="Grigoriev I.V."/>
            <person name="Allen A.E."/>
            <person name="Hazlebeck D."/>
            <person name="Allen E.E."/>
        </authorList>
    </citation>
    <scope>NUCLEOTIDE SEQUENCE</scope>
    <source>
        <strain evidence="2">Hildebrandi</strain>
    </source>
</reference>
<proteinExistence type="predicted"/>
<accession>A0A9K3KG10</accession>
<keyword evidence="1" id="KW-1133">Transmembrane helix</keyword>
<evidence type="ECO:0000313" key="3">
    <source>
        <dbReference type="Proteomes" id="UP000693970"/>
    </source>
</evidence>
<evidence type="ECO:0000256" key="1">
    <source>
        <dbReference type="SAM" id="Phobius"/>
    </source>
</evidence>